<dbReference type="AlphaFoldDB" id="A0A428SXF4"/>
<feature type="compositionally biased region" description="Basic and acidic residues" evidence="1">
    <location>
        <begin position="18"/>
        <end position="27"/>
    </location>
</feature>
<gene>
    <name evidence="2" type="ORF">CEP52_012597</name>
</gene>
<reference evidence="2 3" key="1">
    <citation type="submission" date="2017-06" db="EMBL/GenBank/DDBJ databases">
        <title>Comparative genomic analysis of Ambrosia Fusariam Clade fungi.</title>
        <authorList>
            <person name="Stajich J.E."/>
            <person name="Carrillo J."/>
            <person name="Kijimoto T."/>
            <person name="Eskalen A."/>
            <person name="O'Donnell K."/>
            <person name="Kasson M."/>
        </authorList>
    </citation>
    <scope>NUCLEOTIDE SEQUENCE [LARGE SCALE GENOMIC DNA]</scope>
    <source>
        <strain evidence="2 3">NRRL62579</strain>
    </source>
</reference>
<accession>A0A428SXF4</accession>
<dbReference type="EMBL" id="NKCK01000166">
    <property type="protein sequence ID" value="RSL94489.1"/>
    <property type="molecule type" value="Genomic_DNA"/>
</dbReference>
<proteinExistence type="predicted"/>
<evidence type="ECO:0000256" key="1">
    <source>
        <dbReference type="SAM" id="MobiDB-lite"/>
    </source>
</evidence>
<evidence type="ECO:0000313" key="2">
    <source>
        <dbReference type="EMBL" id="RSL94489.1"/>
    </source>
</evidence>
<sequence length="91" mass="10219">MFKAASPPVGRMEMPANVDKDDLSPTEKETVANTVRYLVQTDRDKQLPYERFEISRSQWMGKGGDASENGGACWGEHLTLSTLPQPQSWTF</sequence>
<keyword evidence="3" id="KW-1185">Reference proteome</keyword>
<dbReference type="Proteomes" id="UP000287144">
    <property type="component" value="Unassembled WGS sequence"/>
</dbReference>
<organism evidence="2 3">
    <name type="scientific">Fusarium oligoseptatum</name>
    <dbReference type="NCBI Taxonomy" id="2604345"/>
    <lineage>
        <taxon>Eukaryota</taxon>
        <taxon>Fungi</taxon>
        <taxon>Dikarya</taxon>
        <taxon>Ascomycota</taxon>
        <taxon>Pezizomycotina</taxon>
        <taxon>Sordariomycetes</taxon>
        <taxon>Hypocreomycetidae</taxon>
        <taxon>Hypocreales</taxon>
        <taxon>Nectriaceae</taxon>
        <taxon>Fusarium</taxon>
        <taxon>Fusarium solani species complex</taxon>
    </lineage>
</organism>
<protein>
    <submittedName>
        <fullName evidence="2">Uncharacterized protein</fullName>
    </submittedName>
</protein>
<comment type="caution">
    <text evidence="2">The sequence shown here is derived from an EMBL/GenBank/DDBJ whole genome shotgun (WGS) entry which is preliminary data.</text>
</comment>
<evidence type="ECO:0000313" key="3">
    <source>
        <dbReference type="Proteomes" id="UP000287144"/>
    </source>
</evidence>
<name>A0A428SXF4_9HYPO</name>
<feature type="region of interest" description="Disordered" evidence="1">
    <location>
        <begin position="1"/>
        <end position="27"/>
    </location>
</feature>